<proteinExistence type="predicted"/>
<dbReference type="AlphaFoldDB" id="A0AAV0P225"/>
<organism evidence="1 2">
    <name type="scientific">Linum tenue</name>
    <dbReference type="NCBI Taxonomy" id="586396"/>
    <lineage>
        <taxon>Eukaryota</taxon>
        <taxon>Viridiplantae</taxon>
        <taxon>Streptophyta</taxon>
        <taxon>Embryophyta</taxon>
        <taxon>Tracheophyta</taxon>
        <taxon>Spermatophyta</taxon>
        <taxon>Magnoliopsida</taxon>
        <taxon>eudicotyledons</taxon>
        <taxon>Gunneridae</taxon>
        <taxon>Pentapetalae</taxon>
        <taxon>rosids</taxon>
        <taxon>fabids</taxon>
        <taxon>Malpighiales</taxon>
        <taxon>Linaceae</taxon>
        <taxon>Linum</taxon>
    </lineage>
</organism>
<dbReference type="PANTHER" id="PTHR36749">
    <property type="entry name" value="F7O18.3 PROTEIN"/>
    <property type="match status" value="1"/>
</dbReference>
<evidence type="ECO:0008006" key="3">
    <source>
        <dbReference type="Google" id="ProtNLM"/>
    </source>
</evidence>
<dbReference type="EMBL" id="CAMGYJ010000008">
    <property type="protein sequence ID" value="CAI0464840.1"/>
    <property type="molecule type" value="Genomic_DNA"/>
</dbReference>
<dbReference type="PANTHER" id="PTHR36749:SF1">
    <property type="entry name" value="F7O18.3 PROTEIN"/>
    <property type="match status" value="1"/>
</dbReference>
<accession>A0AAV0P225</accession>
<keyword evidence="2" id="KW-1185">Reference proteome</keyword>
<reference evidence="1" key="1">
    <citation type="submission" date="2022-08" db="EMBL/GenBank/DDBJ databases">
        <authorList>
            <person name="Gutierrez-Valencia J."/>
        </authorList>
    </citation>
    <scope>NUCLEOTIDE SEQUENCE</scope>
</reference>
<dbReference type="Proteomes" id="UP001154282">
    <property type="component" value="Unassembled WGS sequence"/>
</dbReference>
<name>A0AAV0P225_9ROSI</name>
<sequence length="205" mass="23218">MTCSLMTALCFSKTAGQLKETISKLPIVTEDDDAEEAAILLDQIGTATDGNEETRRDTSGAVAVEEAKDNEADPFGLDALIPSTVKKDERAKAKDAKKEEDFELKRHLRSQREAVITCLDIAARRYKTPWCQTVIDILVQHAHDNVQRFTSKQRDAIEKLWASVREQHVRRKQGKSVNGKLDVTAFEWLQEKYSTETISIRRAVW</sequence>
<gene>
    <name evidence="1" type="ORF">LITE_LOCUS36339</name>
</gene>
<evidence type="ECO:0000313" key="1">
    <source>
        <dbReference type="EMBL" id="CAI0464840.1"/>
    </source>
</evidence>
<comment type="caution">
    <text evidence="1">The sequence shown here is derived from an EMBL/GenBank/DDBJ whole genome shotgun (WGS) entry which is preliminary data.</text>
</comment>
<protein>
    <recommendedName>
        <fullName evidence="3">Nucleolar protein 16</fullName>
    </recommendedName>
</protein>
<evidence type="ECO:0000313" key="2">
    <source>
        <dbReference type="Proteomes" id="UP001154282"/>
    </source>
</evidence>